<dbReference type="EMBL" id="JAJEQQ010000019">
    <property type="protein sequence ID" value="MCC2228505.1"/>
    <property type="molecule type" value="Genomic_DNA"/>
</dbReference>
<sequence length="117" mass="13926">MKYSPLGSKKMISQTFNGDCLKTTFERENELKSEYEIYVNWMNPDQLAEVSFQLPFHDWQTLEKSEVWKNLDEFLSEVQIEYIPKYHQAPPIVVEKVAYRSLLGSLIAFFRDKLIRQ</sequence>
<gene>
    <name evidence="1" type="ORF">LKD40_11920</name>
</gene>
<dbReference type="AlphaFoldDB" id="A0AAW4W7G6"/>
<dbReference type="Proteomes" id="UP001198612">
    <property type="component" value="Unassembled WGS sequence"/>
</dbReference>
<accession>A0AAW4W7G6</accession>
<comment type="caution">
    <text evidence="1">The sequence shown here is derived from an EMBL/GenBank/DDBJ whole genome shotgun (WGS) entry which is preliminary data.</text>
</comment>
<name>A0AAW4W7G6_9FIRM</name>
<reference evidence="1 2" key="1">
    <citation type="submission" date="2021-10" db="EMBL/GenBank/DDBJ databases">
        <title>Anaerobic single-cell dispensing facilitates the cultivation of human gut bacteria.</title>
        <authorList>
            <person name="Afrizal A."/>
        </authorList>
    </citation>
    <scope>NUCLEOTIDE SEQUENCE [LARGE SCALE GENOMIC DNA]</scope>
    <source>
        <strain evidence="1 2">CLA-AA-H217</strain>
    </source>
</reference>
<proteinExistence type="predicted"/>
<keyword evidence="2" id="KW-1185">Reference proteome</keyword>
<evidence type="ECO:0000313" key="1">
    <source>
        <dbReference type="EMBL" id="MCC2228505.1"/>
    </source>
</evidence>
<dbReference type="RefSeq" id="WP_227588903.1">
    <property type="nucleotide sequence ID" value="NZ_JAJEQQ010000019.1"/>
</dbReference>
<organism evidence="1 2">
    <name type="scientific">Blautia fusiformis</name>
    <dbReference type="NCBI Taxonomy" id="2881264"/>
    <lineage>
        <taxon>Bacteria</taxon>
        <taxon>Bacillati</taxon>
        <taxon>Bacillota</taxon>
        <taxon>Clostridia</taxon>
        <taxon>Lachnospirales</taxon>
        <taxon>Lachnospiraceae</taxon>
        <taxon>Blautia</taxon>
    </lineage>
</organism>
<protein>
    <submittedName>
        <fullName evidence="1">Uncharacterized protein</fullName>
    </submittedName>
</protein>
<evidence type="ECO:0000313" key="2">
    <source>
        <dbReference type="Proteomes" id="UP001198612"/>
    </source>
</evidence>